<protein>
    <submittedName>
        <fullName evidence="1">Uncharacterized protein</fullName>
    </submittedName>
</protein>
<name>A0A0C3C9M2_HEBCY</name>
<gene>
    <name evidence="1" type="ORF">M413DRAFT_156125</name>
</gene>
<dbReference type="HOGENOM" id="CLU_2346929_0_0_1"/>
<dbReference type="AlphaFoldDB" id="A0A0C3C9M2"/>
<reference evidence="2" key="2">
    <citation type="submission" date="2015-01" db="EMBL/GenBank/DDBJ databases">
        <title>Evolutionary Origins and Diversification of the Mycorrhizal Mutualists.</title>
        <authorList>
            <consortium name="DOE Joint Genome Institute"/>
            <consortium name="Mycorrhizal Genomics Consortium"/>
            <person name="Kohler A."/>
            <person name="Kuo A."/>
            <person name="Nagy L.G."/>
            <person name="Floudas D."/>
            <person name="Copeland A."/>
            <person name="Barry K.W."/>
            <person name="Cichocki N."/>
            <person name="Veneault-Fourrey C."/>
            <person name="LaButti K."/>
            <person name="Lindquist E.A."/>
            <person name="Lipzen A."/>
            <person name="Lundell T."/>
            <person name="Morin E."/>
            <person name="Murat C."/>
            <person name="Riley R."/>
            <person name="Ohm R."/>
            <person name="Sun H."/>
            <person name="Tunlid A."/>
            <person name="Henrissat B."/>
            <person name="Grigoriev I.V."/>
            <person name="Hibbett D.S."/>
            <person name="Martin F."/>
        </authorList>
    </citation>
    <scope>NUCLEOTIDE SEQUENCE [LARGE SCALE GENOMIC DNA]</scope>
    <source>
        <strain evidence="2">h7</strain>
    </source>
</reference>
<dbReference type="Proteomes" id="UP000053424">
    <property type="component" value="Unassembled WGS sequence"/>
</dbReference>
<dbReference type="EMBL" id="KN831781">
    <property type="protein sequence ID" value="KIM40924.1"/>
    <property type="molecule type" value="Genomic_DNA"/>
</dbReference>
<accession>A0A0C3C9M2</accession>
<sequence length="97" mass="11513">MESKDLDCTLSLSNYQRTFIQLPTDPTWHRRSWQTVRQEKDGFDDLQPNDDDSDAAIGFFTREACKTFAAFMEDDAITCLIEFYHNRRPPSRYLVRR</sequence>
<proteinExistence type="predicted"/>
<reference evidence="1 2" key="1">
    <citation type="submission" date="2014-04" db="EMBL/GenBank/DDBJ databases">
        <authorList>
            <consortium name="DOE Joint Genome Institute"/>
            <person name="Kuo A."/>
            <person name="Gay G."/>
            <person name="Dore J."/>
            <person name="Kohler A."/>
            <person name="Nagy L.G."/>
            <person name="Floudas D."/>
            <person name="Copeland A."/>
            <person name="Barry K.W."/>
            <person name="Cichocki N."/>
            <person name="Veneault-Fourrey C."/>
            <person name="LaButti K."/>
            <person name="Lindquist E.A."/>
            <person name="Lipzen A."/>
            <person name="Lundell T."/>
            <person name="Morin E."/>
            <person name="Murat C."/>
            <person name="Sun H."/>
            <person name="Tunlid A."/>
            <person name="Henrissat B."/>
            <person name="Grigoriev I.V."/>
            <person name="Hibbett D.S."/>
            <person name="Martin F."/>
            <person name="Nordberg H.P."/>
            <person name="Cantor M.N."/>
            <person name="Hua S.X."/>
        </authorList>
    </citation>
    <scope>NUCLEOTIDE SEQUENCE [LARGE SCALE GENOMIC DNA]</scope>
    <source>
        <strain evidence="2">h7</strain>
    </source>
</reference>
<evidence type="ECO:0000313" key="2">
    <source>
        <dbReference type="Proteomes" id="UP000053424"/>
    </source>
</evidence>
<keyword evidence="2" id="KW-1185">Reference proteome</keyword>
<evidence type="ECO:0000313" key="1">
    <source>
        <dbReference type="EMBL" id="KIM40924.1"/>
    </source>
</evidence>
<organism evidence="1 2">
    <name type="scientific">Hebeloma cylindrosporum</name>
    <dbReference type="NCBI Taxonomy" id="76867"/>
    <lineage>
        <taxon>Eukaryota</taxon>
        <taxon>Fungi</taxon>
        <taxon>Dikarya</taxon>
        <taxon>Basidiomycota</taxon>
        <taxon>Agaricomycotina</taxon>
        <taxon>Agaricomycetes</taxon>
        <taxon>Agaricomycetidae</taxon>
        <taxon>Agaricales</taxon>
        <taxon>Agaricineae</taxon>
        <taxon>Hymenogastraceae</taxon>
        <taxon>Hebeloma</taxon>
    </lineage>
</organism>